<dbReference type="RefSeq" id="WP_373294515.1">
    <property type="nucleotide sequence ID" value="NZ_BMMM01000008.1"/>
</dbReference>
<protein>
    <submittedName>
        <fullName evidence="2">Uncharacterized protein</fullName>
    </submittedName>
</protein>
<evidence type="ECO:0000256" key="1">
    <source>
        <dbReference type="SAM" id="MobiDB-lite"/>
    </source>
</evidence>
<name>A0A917Y8J9_9ACTN</name>
<gene>
    <name evidence="2" type="ORF">GCM10011579_046990</name>
</gene>
<dbReference type="Proteomes" id="UP000600365">
    <property type="component" value="Unassembled WGS sequence"/>
</dbReference>
<dbReference type="EMBL" id="BMMM01000008">
    <property type="protein sequence ID" value="GGN71003.1"/>
    <property type="molecule type" value="Genomic_DNA"/>
</dbReference>
<comment type="caution">
    <text evidence="2">The sequence shown here is derived from an EMBL/GenBank/DDBJ whole genome shotgun (WGS) entry which is preliminary data.</text>
</comment>
<reference evidence="2 3" key="1">
    <citation type="journal article" date="2014" name="Int. J. Syst. Evol. Microbiol.">
        <title>Complete genome sequence of Corynebacterium casei LMG S-19264T (=DSM 44701T), isolated from a smear-ripened cheese.</title>
        <authorList>
            <consortium name="US DOE Joint Genome Institute (JGI-PGF)"/>
            <person name="Walter F."/>
            <person name="Albersmeier A."/>
            <person name="Kalinowski J."/>
            <person name="Ruckert C."/>
        </authorList>
    </citation>
    <scope>NUCLEOTIDE SEQUENCE [LARGE SCALE GENOMIC DNA]</scope>
    <source>
        <strain evidence="2 3">CGMCC 4.7111</strain>
    </source>
</reference>
<evidence type="ECO:0000313" key="2">
    <source>
        <dbReference type="EMBL" id="GGN71003.1"/>
    </source>
</evidence>
<evidence type="ECO:0000313" key="3">
    <source>
        <dbReference type="Proteomes" id="UP000600365"/>
    </source>
</evidence>
<organism evidence="2 3">
    <name type="scientific">Streptomyces albiflavescens</name>
    <dbReference type="NCBI Taxonomy" id="1623582"/>
    <lineage>
        <taxon>Bacteria</taxon>
        <taxon>Bacillati</taxon>
        <taxon>Actinomycetota</taxon>
        <taxon>Actinomycetes</taxon>
        <taxon>Kitasatosporales</taxon>
        <taxon>Streptomycetaceae</taxon>
        <taxon>Streptomyces</taxon>
    </lineage>
</organism>
<proteinExistence type="predicted"/>
<sequence>MLGYVAVLQGDSVPALLVLVTAVEGDLAEAAVLQGAASRMWPSVGLPLFGSAYYNAPHERCEDMARERLGDERYAEGVRAGARLGQEAAVARALRPARGGRMLGAVPSPRGLPPEKREPVVSPPRKVGRRRADAQVVLRPQEDQRA</sequence>
<feature type="region of interest" description="Disordered" evidence="1">
    <location>
        <begin position="100"/>
        <end position="146"/>
    </location>
</feature>
<dbReference type="AlphaFoldDB" id="A0A917Y8J9"/>
<accession>A0A917Y8J9</accession>
<keyword evidence="3" id="KW-1185">Reference proteome</keyword>